<name>A0A371P3R1_9ACTN</name>
<sequence length="187" mass="20008">MTRIIAGAYGGRRIQTPKGDGTRPTSDRVREAMFSSLESELGGFDGLRVLDLFAGSGALGLEALSRGADYAVFVEAGTAAAAVVKRNLADLGGRGSVTRVKAERWVEDGDRDVFDLVFVDPPYAVPTPVLASLVAAVGRSFAEPDALFVVERSTRDPFAWPDGFEPLRSKKYGETTLWYGRCGTVSA</sequence>
<dbReference type="EC" id="2.1.1.171" evidence="3"/>
<dbReference type="Proteomes" id="UP000265581">
    <property type="component" value="Unassembled WGS sequence"/>
</dbReference>
<dbReference type="PANTHER" id="PTHR43542:SF1">
    <property type="entry name" value="METHYLTRANSFERASE"/>
    <property type="match status" value="1"/>
</dbReference>
<dbReference type="PROSITE" id="PS00092">
    <property type="entry name" value="N6_MTASE"/>
    <property type="match status" value="1"/>
</dbReference>
<dbReference type="Pfam" id="PF03602">
    <property type="entry name" value="Cons_hypoth95"/>
    <property type="match status" value="1"/>
</dbReference>
<dbReference type="EMBL" id="QUBR01000002">
    <property type="protein sequence ID" value="REK70579.1"/>
    <property type="molecule type" value="Genomic_DNA"/>
</dbReference>
<accession>A0A371P3R1</accession>
<gene>
    <name evidence="3" type="primary">rsmD</name>
    <name evidence="3" type="ORF">DX116_15780</name>
</gene>
<keyword evidence="4" id="KW-1185">Reference proteome</keyword>
<comment type="caution">
    <text evidence="3">The sequence shown here is derived from an EMBL/GenBank/DDBJ whole genome shotgun (WGS) entry which is preliminary data.</text>
</comment>
<evidence type="ECO:0000256" key="1">
    <source>
        <dbReference type="ARBA" id="ARBA00022603"/>
    </source>
</evidence>
<organism evidence="3 4">
    <name type="scientific">Aeromicrobium endophyticum</name>
    <dbReference type="NCBI Taxonomy" id="2292704"/>
    <lineage>
        <taxon>Bacteria</taxon>
        <taxon>Bacillati</taxon>
        <taxon>Actinomycetota</taxon>
        <taxon>Actinomycetes</taxon>
        <taxon>Propionibacteriales</taxon>
        <taxon>Nocardioidaceae</taxon>
        <taxon>Aeromicrobium</taxon>
    </lineage>
</organism>
<dbReference type="CDD" id="cd02440">
    <property type="entry name" value="AdoMet_MTases"/>
    <property type="match status" value="1"/>
</dbReference>
<dbReference type="GO" id="GO:0003676">
    <property type="term" value="F:nucleic acid binding"/>
    <property type="evidence" value="ECO:0007669"/>
    <property type="project" value="InterPro"/>
</dbReference>
<evidence type="ECO:0000256" key="2">
    <source>
        <dbReference type="ARBA" id="ARBA00022679"/>
    </source>
</evidence>
<dbReference type="NCBIfam" id="TIGR00095">
    <property type="entry name" value="16S rRNA (guanine(966)-N(2))-methyltransferase RsmD"/>
    <property type="match status" value="1"/>
</dbReference>
<protein>
    <submittedName>
        <fullName evidence="3">16S rRNA (Guanine(966)-N(2))-methyltransferase RsmD</fullName>
        <ecNumber evidence="3">2.1.1.171</ecNumber>
    </submittedName>
</protein>
<dbReference type="PANTHER" id="PTHR43542">
    <property type="entry name" value="METHYLTRANSFERASE"/>
    <property type="match status" value="1"/>
</dbReference>
<dbReference type="OrthoDB" id="9803017at2"/>
<dbReference type="AlphaFoldDB" id="A0A371P3R1"/>
<dbReference type="RefSeq" id="WP_119705168.1">
    <property type="nucleotide sequence ID" value="NZ_JBHSOI010000002.1"/>
</dbReference>
<reference evidence="3 4" key="1">
    <citation type="submission" date="2018-08" db="EMBL/GenBank/DDBJ databases">
        <title>Aeromicrobium sp. M2KJ-4, whole genome shotgun sequence.</title>
        <authorList>
            <person name="Tuo L."/>
        </authorList>
    </citation>
    <scope>NUCLEOTIDE SEQUENCE [LARGE SCALE GENOMIC DNA]</scope>
    <source>
        <strain evidence="3 4">M2KJ-4</strain>
    </source>
</reference>
<evidence type="ECO:0000313" key="3">
    <source>
        <dbReference type="EMBL" id="REK70579.1"/>
    </source>
</evidence>
<evidence type="ECO:0000313" key="4">
    <source>
        <dbReference type="Proteomes" id="UP000265581"/>
    </source>
</evidence>
<dbReference type="InterPro" id="IPR004398">
    <property type="entry name" value="RNA_MeTrfase_RsmD"/>
</dbReference>
<dbReference type="PIRSF" id="PIRSF004553">
    <property type="entry name" value="CHP00095"/>
    <property type="match status" value="1"/>
</dbReference>
<dbReference type="SUPFAM" id="SSF53335">
    <property type="entry name" value="S-adenosyl-L-methionine-dependent methyltransferases"/>
    <property type="match status" value="1"/>
</dbReference>
<dbReference type="GO" id="GO:0052913">
    <property type="term" value="F:16S rRNA (guanine(966)-N(2))-methyltransferase activity"/>
    <property type="evidence" value="ECO:0007669"/>
    <property type="project" value="UniProtKB-EC"/>
</dbReference>
<dbReference type="Gene3D" id="3.40.50.150">
    <property type="entry name" value="Vaccinia Virus protein VP39"/>
    <property type="match status" value="1"/>
</dbReference>
<keyword evidence="2 3" id="KW-0808">Transferase</keyword>
<proteinExistence type="predicted"/>
<keyword evidence="1 3" id="KW-0489">Methyltransferase</keyword>
<dbReference type="InterPro" id="IPR029063">
    <property type="entry name" value="SAM-dependent_MTases_sf"/>
</dbReference>
<dbReference type="InterPro" id="IPR002052">
    <property type="entry name" value="DNA_methylase_N6_adenine_CS"/>
</dbReference>